<feature type="transmembrane region" description="Helical" evidence="7">
    <location>
        <begin position="76"/>
        <end position="109"/>
    </location>
</feature>
<evidence type="ECO:0000256" key="7">
    <source>
        <dbReference type="SAM" id="Phobius"/>
    </source>
</evidence>
<feature type="transmembrane region" description="Helical" evidence="7">
    <location>
        <begin position="31"/>
        <end position="55"/>
    </location>
</feature>
<accession>A0AAD1ZVW6</accession>
<comment type="similarity">
    <text evidence="2">Belongs to the major facilitator superfamily. Proton-dependent oligopeptide transporter (POT/PTR) (TC 2.A.17) family.</text>
</comment>
<evidence type="ECO:0000256" key="6">
    <source>
        <dbReference type="ARBA" id="ARBA00044504"/>
    </source>
</evidence>
<evidence type="ECO:0000256" key="5">
    <source>
        <dbReference type="ARBA" id="ARBA00023136"/>
    </source>
</evidence>
<evidence type="ECO:0000256" key="4">
    <source>
        <dbReference type="ARBA" id="ARBA00022989"/>
    </source>
</evidence>
<organism evidence="8 9">
    <name type="scientific">Fraxinus pennsylvanica</name>
    <dbReference type="NCBI Taxonomy" id="56036"/>
    <lineage>
        <taxon>Eukaryota</taxon>
        <taxon>Viridiplantae</taxon>
        <taxon>Streptophyta</taxon>
        <taxon>Embryophyta</taxon>
        <taxon>Tracheophyta</taxon>
        <taxon>Spermatophyta</taxon>
        <taxon>Magnoliopsida</taxon>
        <taxon>eudicotyledons</taxon>
        <taxon>Gunneridae</taxon>
        <taxon>Pentapetalae</taxon>
        <taxon>asterids</taxon>
        <taxon>lamiids</taxon>
        <taxon>Lamiales</taxon>
        <taxon>Oleaceae</taxon>
        <taxon>Oleeae</taxon>
        <taxon>Fraxinus</taxon>
    </lineage>
</organism>
<reference evidence="8" key="1">
    <citation type="submission" date="2023-05" db="EMBL/GenBank/DDBJ databases">
        <authorList>
            <person name="Huff M."/>
        </authorList>
    </citation>
    <scope>NUCLEOTIDE SEQUENCE</scope>
</reference>
<evidence type="ECO:0000313" key="8">
    <source>
        <dbReference type="EMBL" id="CAI9776419.1"/>
    </source>
</evidence>
<dbReference type="EMBL" id="OU503049">
    <property type="protein sequence ID" value="CAI9776419.1"/>
    <property type="molecule type" value="Genomic_DNA"/>
</dbReference>
<dbReference type="Pfam" id="PF00854">
    <property type="entry name" value="PTR2"/>
    <property type="match status" value="1"/>
</dbReference>
<dbReference type="AlphaFoldDB" id="A0AAD1ZVW6"/>
<proteinExistence type="inferred from homology"/>
<dbReference type="GO" id="GO:0022857">
    <property type="term" value="F:transmembrane transporter activity"/>
    <property type="evidence" value="ECO:0007669"/>
    <property type="project" value="InterPro"/>
</dbReference>
<comment type="similarity">
    <text evidence="6">Belongs to the major facilitator superfamily. Phosphate:H(+) symporter (TC 2.A.1.9) family.</text>
</comment>
<evidence type="ECO:0000256" key="2">
    <source>
        <dbReference type="ARBA" id="ARBA00005982"/>
    </source>
</evidence>
<dbReference type="InterPro" id="IPR000109">
    <property type="entry name" value="POT_fam"/>
</dbReference>
<gene>
    <name evidence="8" type="ORF">FPE_LOCUS23849</name>
</gene>
<dbReference type="Proteomes" id="UP000834106">
    <property type="component" value="Chromosome 14"/>
</dbReference>
<evidence type="ECO:0000313" key="9">
    <source>
        <dbReference type="Proteomes" id="UP000834106"/>
    </source>
</evidence>
<evidence type="ECO:0000256" key="3">
    <source>
        <dbReference type="ARBA" id="ARBA00022692"/>
    </source>
</evidence>
<keyword evidence="5 7" id="KW-0472">Membrane</keyword>
<comment type="subcellular location">
    <subcellularLocation>
        <location evidence="1">Membrane</location>
        <topology evidence="1">Multi-pass membrane protein</topology>
    </subcellularLocation>
</comment>
<protein>
    <submittedName>
        <fullName evidence="8">Uncharacterized protein</fullName>
    </submittedName>
</protein>
<feature type="transmembrane region" description="Helical" evidence="7">
    <location>
        <begin position="137"/>
        <end position="158"/>
    </location>
</feature>
<keyword evidence="4 7" id="KW-1133">Transmembrane helix</keyword>
<name>A0AAD1ZVW6_9LAMI</name>
<dbReference type="Gene3D" id="1.20.1250.20">
    <property type="entry name" value="MFS general substrate transporter like domains"/>
    <property type="match status" value="2"/>
</dbReference>
<keyword evidence="3 7" id="KW-0812">Transmembrane</keyword>
<dbReference type="InterPro" id="IPR036259">
    <property type="entry name" value="MFS_trans_sf"/>
</dbReference>
<sequence>MESISSISGDGEAQLHSTAKPEHNGWITFPFMTATLAGFTLGAGGWLSNLIVYMIEEFHKNSIESAQIHNLGIGCTSLFPIVGAIVADSFLTLSSGFPLISVLGLLFLLMETVNGFRPQNCQNASTAIVYVEDRVSWAWGFGKCIMANVLGIIIFLLGRRYYYYDKPKGSQFTSLAQLFRNFQISSRFCCSLHTSHHCNMPLSLIVSSGQYGRKLSAKMLLHCNESALATCLTLPAWQFQPWSRRKGVTQPIPTTFKVLKRDCSKAVRVFYSFSEFFAATVNAN</sequence>
<dbReference type="GO" id="GO:0016020">
    <property type="term" value="C:membrane"/>
    <property type="evidence" value="ECO:0007669"/>
    <property type="project" value="UniProtKB-SubCell"/>
</dbReference>
<keyword evidence="9" id="KW-1185">Reference proteome</keyword>
<dbReference type="PANTHER" id="PTHR11654">
    <property type="entry name" value="OLIGOPEPTIDE TRANSPORTER-RELATED"/>
    <property type="match status" value="1"/>
</dbReference>
<evidence type="ECO:0000256" key="1">
    <source>
        <dbReference type="ARBA" id="ARBA00004141"/>
    </source>
</evidence>